<dbReference type="Proteomes" id="UP000053617">
    <property type="component" value="Unassembled WGS sequence"/>
</dbReference>
<dbReference type="EMBL" id="KN847477">
    <property type="protein sequence ID" value="KIX06424.1"/>
    <property type="molecule type" value="Genomic_DNA"/>
</dbReference>
<gene>
    <name evidence="1" type="ORF">Z518_04400</name>
</gene>
<dbReference type="HOGENOM" id="CLU_2813788_0_0_1"/>
<sequence length="67" mass="7653">MILKARKLGIKKDEIDSHFDDQGTEIQGLRSLCYSYLQAEAEADLNANRETACAKGGREFRQYINEE</sequence>
<proteinExistence type="predicted"/>
<organism evidence="1 2">
    <name type="scientific">Rhinocladiella mackenziei CBS 650.93</name>
    <dbReference type="NCBI Taxonomy" id="1442369"/>
    <lineage>
        <taxon>Eukaryota</taxon>
        <taxon>Fungi</taxon>
        <taxon>Dikarya</taxon>
        <taxon>Ascomycota</taxon>
        <taxon>Pezizomycotina</taxon>
        <taxon>Eurotiomycetes</taxon>
        <taxon>Chaetothyriomycetidae</taxon>
        <taxon>Chaetothyriales</taxon>
        <taxon>Herpotrichiellaceae</taxon>
        <taxon>Rhinocladiella</taxon>
    </lineage>
</organism>
<dbReference type="AlphaFoldDB" id="A0A0D2IL45"/>
<keyword evidence="2" id="KW-1185">Reference proteome</keyword>
<dbReference type="VEuPathDB" id="FungiDB:Z518_04400"/>
<name>A0A0D2IL45_9EURO</name>
<dbReference type="GeneID" id="25292471"/>
<reference evidence="1 2" key="1">
    <citation type="submission" date="2015-01" db="EMBL/GenBank/DDBJ databases">
        <title>The Genome Sequence of Rhinocladiella mackenzie CBS 650.93.</title>
        <authorList>
            <consortium name="The Broad Institute Genomics Platform"/>
            <person name="Cuomo C."/>
            <person name="de Hoog S."/>
            <person name="Gorbushina A."/>
            <person name="Stielow B."/>
            <person name="Teixiera M."/>
            <person name="Abouelleil A."/>
            <person name="Chapman S.B."/>
            <person name="Priest M."/>
            <person name="Young S.K."/>
            <person name="Wortman J."/>
            <person name="Nusbaum C."/>
            <person name="Birren B."/>
        </authorList>
    </citation>
    <scope>NUCLEOTIDE SEQUENCE [LARGE SCALE GENOMIC DNA]</scope>
    <source>
        <strain evidence="1 2">CBS 650.93</strain>
    </source>
</reference>
<evidence type="ECO:0000313" key="2">
    <source>
        <dbReference type="Proteomes" id="UP000053617"/>
    </source>
</evidence>
<protein>
    <submittedName>
        <fullName evidence="1">Uncharacterized protein</fullName>
    </submittedName>
</protein>
<accession>A0A0D2IL45</accession>
<evidence type="ECO:0000313" key="1">
    <source>
        <dbReference type="EMBL" id="KIX06424.1"/>
    </source>
</evidence>
<dbReference type="RefSeq" id="XP_013273560.1">
    <property type="nucleotide sequence ID" value="XM_013418106.1"/>
</dbReference>